<dbReference type="OrthoDB" id="9813719at2"/>
<evidence type="ECO:0008006" key="3">
    <source>
        <dbReference type="Google" id="ProtNLM"/>
    </source>
</evidence>
<dbReference type="EMBL" id="PTIY01000023">
    <property type="protein sequence ID" value="PPK64933.1"/>
    <property type="molecule type" value="Genomic_DNA"/>
</dbReference>
<name>A0A2S6GIB7_9GAMM</name>
<keyword evidence="2" id="KW-1185">Reference proteome</keyword>
<gene>
    <name evidence="1" type="ORF">B0F88_12310</name>
</gene>
<proteinExistence type="predicted"/>
<protein>
    <recommendedName>
        <fullName evidence="3">DNA (cytosine-5-)-methyltransferase</fullName>
    </recommendedName>
</protein>
<dbReference type="RefSeq" id="WP_104425286.1">
    <property type="nucleotide sequence ID" value="NZ_PTIY01000023.1"/>
</dbReference>
<accession>A0A2S6GIB7</accession>
<reference evidence="1 2" key="1">
    <citation type="submission" date="2018-02" db="EMBL/GenBank/DDBJ databases">
        <title>Subsurface microbial communities from deep shales in Ohio and West Virginia, USA.</title>
        <authorList>
            <person name="Wrighton K."/>
        </authorList>
    </citation>
    <scope>NUCLEOTIDE SEQUENCE [LARGE SCALE GENOMIC DNA]</scope>
    <source>
        <strain evidence="1 2">OWC-G53F</strain>
    </source>
</reference>
<dbReference type="AlphaFoldDB" id="A0A2S6GIB7"/>
<comment type="caution">
    <text evidence="1">The sequence shown here is derived from an EMBL/GenBank/DDBJ whole genome shotgun (WGS) entry which is preliminary data.</text>
</comment>
<evidence type="ECO:0000313" key="2">
    <source>
        <dbReference type="Proteomes" id="UP000238071"/>
    </source>
</evidence>
<evidence type="ECO:0000313" key="1">
    <source>
        <dbReference type="EMBL" id="PPK64933.1"/>
    </source>
</evidence>
<organism evidence="1 2">
    <name type="scientific">Methylobacter tundripaludum</name>
    <dbReference type="NCBI Taxonomy" id="173365"/>
    <lineage>
        <taxon>Bacteria</taxon>
        <taxon>Pseudomonadati</taxon>
        <taxon>Pseudomonadota</taxon>
        <taxon>Gammaproteobacteria</taxon>
        <taxon>Methylococcales</taxon>
        <taxon>Methylococcaceae</taxon>
        <taxon>Methylobacter</taxon>
    </lineage>
</organism>
<dbReference type="Proteomes" id="UP000238071">
    <property type="component" value="Unassembled WGS sequence"/>
</dbReference>
<sequence>MENYIPVIDLFAGPGGLAEGTSTFVVPDGRKPFDITLSVEKEISAWRTLRLRAFTRQFKDGLPPEYYGYIAGKLGNSPEDELFKIYPTQADKANKEALQFTLGDDCNLDLDVLIK</sequence>